<evidence type="ECO:0000313" key="21">
    <source>
        <dbReference type="Proteomes" id="UP000618460"/>
    </source>
</evidence>
<dbReference type="AlphaFoldDB" id="A0A917TPG7"/>
<keyword evidence="21" id="KW-1185">Reference proteome</keyword>
<reference evidence="20" key="1">
    <citation type="journal article" date="2014" name="Int. J. Syst. Evol. Microbiol.">
        <title>Complete genome sequence of Corynebacterium casei LMG S-19264T (=DSM 44701T), isolated from a smear-ripened cheese.</title>
        <authorList>
            <consortium name="US DOE Joint Genome Institute (JGI-PGF)"/>
            <person name="Walter F."/>
            <person name="Albersmeier A."/>
            <person name="Kalinowski J."/>
            <person name="Ruckert C."/>
        </authorList>
    </citation>
    <scope>NUCLEOTIDE SEQUENCE</scope>
    <source>
        <strain evidence="20">CGMCC 1.6333</strain>
    </source>
</reference>
<dbReference type="GO" id="GO:0016301">
    <property type="term" value="F:kinase activity"/>
    <property type="evidence" value="ECO:0007669"/>
    <property type="project" value="UniProtKB-KW"/>
</dbReference>
<name>A0A917TPG7_9BACI</name>
<dbReference type="GO" id="GO:0005524">
    <property type="term" value="F:ATP binding"/>
    <property type="evidence" value="ECO:0007669"/>
    <property type="project" value="UniProtKB-KW"/>
</dbReference>
<dbReference type="InterPro" id="IPR000829">
    <property type="entry name" value="DAGK"/>
</dbReference>
<organism evidence="20 21">
    <name type="scientific">Paraliobacillus quinghaiensis</name>
    <dbReference type="NCBI Taxonomy" id="470815"/>
    <lineage>
        <taxon>Bacteria</taxon>
        <taxon>Bacillati</taxon>
        <taxon>Bacillota</taxon>
        <taxon>Bacilli</taxon>
        <taxon>Bacillales</taxon>
        <taxon>Bacillaceae</taxon>
        <taxon>Paraliobacillus</taxon>
    </lineage>
</organism>
<protein>
    <submittedName>
        <fullName evidence="20">Diacylglycerol kinase</fullName>
    </submittedName>
</protein>
<dbReference type="CDD" id="cd14265">
    <property type="entry name" value="UDPK_IM_like"/>
    <property type="match status" value="1"/>
</dbReference>
<feature type="active site" description="Proton acceptor" evidence="15">
    <location>
        <position position="70"/>
    </location>
</feature>
<evidence type="ECO:0000256" key="7">
    <source>
        <dbReference type="ARBA" id="ARBA00022741"/>
    </source>
</evidence>
<dbReference type="InterPro" id="IPR033717">
    <property type="entry name" value="UDPK"/>
</dbReference>
<evidence type="ECO:0000256" key="13">
    <source>
        <dbReference type="ARBA" id="ARBA00023209"/>
    </source>
</evidence>
<keyword evidence="5" id="KW-0808">Transferase</keyword>
<evidence type="ECO:0000256" key="11">
    <source>
        <dbReference type="ARBA" id="ARBA00023098"/>
    </source>
</evidence>
<feature type="binding site" evidence="16">
    <location>
        <position position="70"/>
    </location>
    <ligand>
        <name>substrate</name>
    </ligand>
</feature>
<evidence type="ECO:0000256" key="17">
    <source>
        <dbReference type="PIRSR" id="PIRSR600829-3"/>
    </source>
</evidence>
<evidence type="ECO:0000256" key="10">
    <source>
        <dbReference type="ARBA" id="ARBA00022989"/>
    </source>
</evidence>
<keyword evidence="9 17" id="KW-0067">ATP-binding</keyword>
<keyword evidence="12 19" id="KW-0472">Membrane</keyword>
<evidence type="ECO:0000256" key="14">
    <source>
        <dbReference type="ARBA" id="ARBA00023264"/>
    </source>
</evidence>
<dbReference type="RefSeq" id="WP_117154408.1">
    <property type="nucleotide sequence ID" value="NZ_BMLG01000007.1"/>
</dbReference>
<evidence type="ECO:0000256" key="6">
    <source>
        <dbReference type="ARBA" id="ARBA00022692"/>
    </source>
</evidence>
<gene>
    <name evidence="20" type="ORF">GCM10011351_16790</name>
</gene>
<keyword evidence="7 17" id="KW-0547">Nucleotide-binding</keyword>
<dbReference type="OrthoDB" id="9789934at2"/>
<dbReference type="Gene3D" id="1.10.287.3610">
    <property type="match status" value="1"/>
</dbReference>
<evidence type="ECO:0000256" key="15">
    <source>
        <dbReference type="PIRSR" id="PIRSR600829-1"/>
    </source>
</evidence>
<comment type="similarity">
    <text evidence="2">Belongs to the bacterial diacylglycerol kinase family.</text>
</comment>
<dbReference type="GO" id="GO:0005886">
    <property type="term" value="C:plasma membrane"/>
    <property type="evidence" value="ECO:0007669"/>
    <property type="project" value="UniProtKB-SubCell"/>
</dbReference>
<evidence type="ECO:0000256" key="12">
    <source>
        <dbReference type="ARBA" id="ARBA00023136"/>
    </source>
</evidence>
<evidence type="ECO:0000256" key="16">
    <source>
        <dbReference type="PIRSR" id="PIRSR600829-2"/>
    </source>
</evidence>
<proteinExistence type="inferred from homology"/>
<keyword evidence="8 20" id="KW-0418">Kinase</keyword>
<keyword evidence="13" id="KW-0594">Phospholipid biosynthesis</keyword>
<evidence type="ECO:0000256" key="19">
    <source>
        <dbReference type="SAM" id="Phobius"/>
    </source>
</evidence>
<keyword evidence="18" id="KW-0460">Magnesium</keyword>
<keyword evidence="3" id="KW-1003">Cell membrane</keyword>
<dbReference type="PANTHER" id="PTHR34299:SF1">
    <property type="entry name" value="DIACYLGLYCEROL KINASE"/>
    <property type="match status" value="1"/>
</dbReference>
<dbReference type="GO" id="GO:0008654">
    <property type="term" value="P:phospholipid biosynthetic process"/>
    <property type="evidence" value="ECO:0007669"/>
    <property type="project" value="UniProtKB-KW"/>
</dbReference>
<feature type="binding site" evidence="18">
    <location>
        <position position="77"/>
    </location>
    <ligand>
        <name>a divalent metal cation</name>
        <dbReference type="ChEBI" id="CHEBI:60240"/>
    </ligand>
</feature>
<evidence type="ECO:0000256" key="2">
    <source>
        <dbReference type="ARBA" id="ARBA00005967"/>
    </source>
</evidence>
<comment type="caution">
    <text evidence="20">The sequence shown here is derived from an EMBL/GenBank/DDBJ whole genome shotgun (WGS) entry which is preliminary data.</text>
</comment>
<evidence type="ECO:0000256" key="5">
    <source>
        <dbReference type="ARBA" id="ARBA00022679"/>
    </source>
</evidence>
<evidence type="ECO:0000313" key="20">
    <source>
        <dbReference type="EMBL" id="GGM31294.1"/>
    </source>
</evidence>
<comment type="cofactor">
    <cofactor evidence="18">
        <name>Mg(2+)</name>
        <dbReference type="ChEBI" id="CHEBI:18420"/>
    </cofactor>
    <text evidence="18">Mn(2+), Zn(2+), Cd(2+) and Co(2+) support activity to lesser extents.</text>
</comment>
<sequence>MGSDYKGNKPNRLGVKYAVNGIVYAFRSEMNMKVHFVVLFIVLFCGYALGVSATEWMLLTLTIGAVLICELFNTAMEHLLDYLAPEIHPTVGKIKDLTAGAVLVAAFTSIIIGLIIFLPKFLLIL</sequence>
<dbReference type="GO" id="GO:0046872">
    <property type="term" value="F:metal ion binding"/>
    <property type="evidence" value="ECO:0007669"/>
    <property type="project" value="UniProtKB-KW"/>
</dbReference>
<reference evidence="20" key="2">
    <citation type="submission" date="2020-09" db="EMBL/GenBank/DDBJ databases">
        <authorList>
            <person name="Sun Q."/>
            <person name="Zhou Y."/>
        </authorList>
    </citation>
    <scope>NUCLEOTIDE SEQUENCE</scope>
    <source>
        <strain evidence="20">CGMCC 1.6333</strain>
    </source>
</reference>
<dbReference type="PANTHER" id="PTHR34299">
    <property type="entry name" value="DIACYLGLYCEROL KINASE"/>
    <property type="match status" value="1"/>
</dbReference>
<feature type="binding site" evidence="18">
    <location>
        <position position="29"/>
    </location>
    <ligand>
        <name>a divalent metal cation</name>
        <dbReference type="ChEBI" id="CHEBI:60240"/>
    </ligand>
</feature>
<comment type="subcellular location">
    <subcellularLocation>
        <location evidence="1">Cell membrane</location>
        <topology evidence="1">Multi-pass membrane protein</topology>
    </subcellularLocation>
</comment>
<evidence type="ECO:0000256" key="3">
    <source>
        <dbReference type="ARBA" id="ARBA00022475"/>
    </source>
</evidence>
<dbReference type="Proteomes" id="UP000618460">
    <property type="component" value="Unassembled WGS sequence"/>
</dbReference>
<keyword evidence="4" id="KW-0444">Lipid biosynthesis</keyword>
<evidence type="ECO:0000256" key="9">
    <source>
        <dbReference type="ARBA" id="ARBA00022840"/>
    </source>
</evidence>
<evidence type="ECO:0000256" key="1">
    <source>
        <dbReference type="ARBA" id="ARBA00004651"/>
    </source>
</evidence>
<feature type="binding site" evidence="17">
    <location>
        <begin position="86"/>
        <end position="88"/>
    </location>
    <ligand>
        <name>ATP</name>
        <dbReference type="ChEBI" id="CHEBI:30616"/>
    </ligand>
</feature>
<dbReference type="InterPro" id="IPR036945">
    <property type="entry name" value="DAGK_sf"/>
</dbReference>
<keyword evidence="11" id="KW-0443">Lipid metabolism</keyword>
<feature type="transmembrane region" description="Helical" evidence="19">
    <location>
        <begin position="34"/>
        <end position="50"/>
    </location>
</feature>
<feature type="binding site" evidence="17">
    <location>
        <position position="17"/>
    </location>
    <ligand>
        <name>ATP</name>
        <dbReference type="ChEBI" id="CHEBI:30616"/>
    </ligand>
</feature>
<feature type="binding site" evidence="17">
    <location>
        <position position="29"/>
    </location>
    <ligand>
        <name>ATP</name>
        <dbReference type="ChEBI" id="CHEBI:30616"/>
    </ligand>
</feature>
<keyword evidence="10 19" id="KW-1133">Transmembrane helix</keyword>
<feature type="transmembrane region" description="Helical" evidence="19">
    <location>
        <begin position="97"/>
        <end position="118"/>
    </location>
</feature>
<evidence type="ECO:0000256" key="4">
    <source>
        <dbReference type="ARBA" id="ARBA00022516"/>
    </source>
</evidence>
<feature type="binding site" evidence="17">
    <location>
        <position position="77"/>
    </location>
    <ligand>
        <name>ATP</name>
        <dbReference type="ChEBI" id="CHEBI:30616"/>
    </ligand>
</feature>
<accession>A0A917TPG7</accession>
<dbReference type="Pfam" id="PF01219">
    <property type="entry name" value="DAGK_prokar"/>
    <property type="match status" value="1"/>
</dbReference>
<keyword evidence="6 19" id="KW-0812">Transmembrane</keyword>
<keyword evidence="18" id="KW-0479">Metal-binding</keyword>
<keyword evidence="14" id="KW-1208">Phospholipid metabolism</keyword>
<feature type="binding site" evidence="17">
    <location>
        <begin position="95"/>
        <end position="96"/>
    </location>
    <ligand>
        <name>ATP</name>
        <dbReference type="ChEBI" id="CHEBI:30616"/>
    </ligand>
</feature>
<evidence type="ECO:0000256" key="18">
    <source>
        <dbReference type="PIRSR" id="PIRSR600829-4"/>
    </source>
</evidence>
<dbReference type="EMBL" id="BMLG01000007">
    <property type="protein sequence ID" value="GGM31294.1"/>
    <property type="molecule type" value="Genomic_DNA"/>
</dbReference>
<evidence type="ECO:0000256" key="8">
    <source>
        <dbReference type="ARBA" id="ARBA00022777"/>
    </source>
</evidence>